<comment type="subcellular location">
    <subcellularLocation>
        <location evidence="1">Membrane</location>
        <topology evidence="1">Multi-pass membrane protein</topology>
    </subcellularLocation>
</comment>
<keyword evidence="2 5" id="KW-0812">Transmembrane</keyword>
<keyword evidence="8" id="KW-1185">Reference proteome</keyword>
<reference evidence="7 8" key="1">
    <citation type="journal article" date="2013" name="BMC Genomics">
        <title>Reconstruction of the lipid metabolism for the microalga Monoraphidium neglectum from its genome sequence reveals characteristics suitable for biofuel production.</title>
        <authorList>
            <person name="Bogen C."/>
            <person name="Al-Dilaimi A."/>
            <person name="Albersmeier A."/>
            <person name="Wichmann J."/>
            <person name="Grundmann M."/>
            <person name="Rupp O."/>
            <person name="Lauersen K.J."/>
            <person name="Blifernez-Klassen O."/>
            <person name="Kalinowski J."/>
            <person name="Goesmann A."/>
            <person name="Mussgnug J.H."/>
            <person name="Kruse O."/>
        </authorList>
    </citation>
    <scope>NUCLEOTIDE SEQUENCE [LARGE SCALE GENOMIC DNA]</scope>
    <source>
        <strain evidence="7 8">SAG 48.87</strain>
    </source>
</reference>
<evidence type="ECO:0000313" key="7">
    <source>
        <dbReference type="EMBL" id="KIY98530.1"/>
    </source>
</evidence>
<dbReference type="OrthoDB" id="270584at2759"/>
<evidence type="ECO:0000256" key="6">
    <source>
        <dbReference type="RuleBase" id="RU000488"/>
    </source>
</evidence>
<gene>
    <name evidence="7" type="ORF">MNEG_9434</name>
</gene>
<dbReference type="Gene3D" id="1.50.40.10">
    <property type="entry name" value="Mitochondrial carrier domain"/>
    <property type="match status" value="1"/>
</dbReference>
<protein>
    <submittedName>
        <fullName evidence="7">Substrate carrier</fullName>
    </submittedName>
</protein>
<evidence type="ECO:0000256" key="3">
    <source>
        <dbReference type="ARBA" id="ARBA00022737"/>
    </source>
</evidence>
<evidence type="ECO:0000256" key="1">
    <source>
        <dbReference type="ARBA" id="ARBA00004141"/>
    </source>
</evidence>
<name>A0A0D2MW44_9CHLO</name>
<evidence type="ECO:0000313" key="8">
    <source>
        <dbReference type="Proteomes" id="UP000054498"/>
    </source>
</evidence>
<dbReference type="EMBL" id="KK102153">
    <property type="protein sequence ID" value="KIY98530.1"/>
    <property type="molecule type" value="Genomic_DNA"/>
</dbReference>
<dbReference type="InterPro" id="IPR023395">
    <property type="entry name" value="MCP_dom_sf"/>
</dbReference>
<proteinExistence type="inferred from homology"/>
<dbReference type="RefSeq" id="XP_013897550.1">
    <property type="nucleotide sequence ID" value="XM_014042096.1"/>
</dbReference>
<dbReference type="AlphaFoldDB" id="A0A0D2MW44"/>
<keyword evidence="4 5" id="KW-0472">Membrane</keyword>
<dbReference type="Proteomes" id="UP000054498">
    <property type="component" value="Unassembled WGS sequence"/>
</dbReference>
<comment type="similarity">
    <text evidence="6">Belongs to the mitochondrial carrier (TC 2.A.29) family.</text>
</comment>
<feature type="repeat" description="Solcar" evidence="5">
    <location>
        <begin position="37"/>
        <end position="142"/>
    </location>
</feature>
<sequence>MSLSLPGVVVYTSVSFTAYDYFKHNLPSDKVSKEAWWYPFAKMGCGAAAGVAAQTCSYPLDTLRRRMQLAGAPGTLLAAGAGPAGGGAARRARATYAGLIGGMAGEQGGLARALFRGWGINCVKIVPGAAVQFLAYDALRVGVTWLDPTSGAQSPL</sequence>
<keyword evidence="6" id="KW-0813">Transport</keyword>
<organism evidence="7 8">
    <name type="scientific">Monoraphidium neglectum</name>
    <dbReference type="NCBI Taxonomy" id="145388"/>
    <lineage>
        <taxon>Eukaryota</taxon>
        <taxon>Viridiplantae</taxon>
        <taxon>Chlorophyta</taxon>
        <taxon>core chlorophytes</taxon>
        <taxon>Chlorophyceae</taxon>
        <taxon>CS clade</taxon>
        <taxon>Sphaeropleales</taxon>
        <taxon>Selenastraceae</taxon>
        <taxon>Monoraphidium</taxon>
    </lineage>
</organism>
<evidence type="ECO:0000256" key="2">
    <source>
        <dbReference type="ARBA" id="ARBA00022692"/>
    </source>
</evidence>
<dbReference type="STRING" id="145388.A0A0D2MW44"/>
<dbReference type="GeneID" id="25742309"/>
<keyword evidence="3" id="KW-0677">Repeat</keyword>
<dbReference type="KEGG" id="mng:MNEG_9434"/>
<dbReference type="Pfam" id="PF00153">
    <property type="entry name" value="Mito_carr"/>
    <property type="match status" value="1"/>
</dbReference>
<dbReference type="PANTHER" id="PTHR24089">
    <property type="entry name" value="SOLUTE CARRIER FAMILY 25"/>
    <property type="match status" value="1"/>
</dbReference>
<evidence type="ECO:0000256" key="5">
    <source>
        <dbReference type="PROSITE-ProRule" id="PRU00282"/>
    </source>
</evidence>
<evidence type="ECO:0000256" key="4">
    <source>
        <dbReference type="ARBA" id="ARBA00023136"/>
    </source>
</evidence>
<dbReference type="GO" id="GO:0016020">
    <property type="term" value="C:membrane"/>
    <property type="evidence" value="ECO:0007669"/>
    <property type="project" value="UniProtKB-SubCell"/>
</dbReference>
<accession>A0A0D2MW44</accession>
<dbReference type="InterPro" id="IPR018108">
    <property type="entry name" value="MCP_transmembrane"/>
</dbReference>
<dbReference type="PROSITE" id="PS50920">
    <property type="entry name" value="SOLCAR"/>
    <property type="match status" value="1"/>
</dbReference>
<dbReference type="SUPFAM" id="SSF103506">
    <property type="entry name" value="Mitochondrial carrier"/>
    <property type="match status" value="1"/>
</dbReference>